<gene>
    <name evidence="2" type="ORF">EV674_10410</name>
</gene>
<protein>
    <submittedName>
        <fullName evidence="2">Uncharacterized protein</fullName>
    </submittedName>
</protein>
<accession>A0A4R2NEL0</accession>
<reference evidence="2 3" key="1">
    <citation type="submission" date="2019-03" db="EMBL/GenBank/DDBJ databases">
        <title>Genomic Encyclopedia of Type Strains, Phase IV (KMG-IV): sequencing the most valuable type-strain genomes for metagenomic binning, comparative biology and taxonomic classification.</title>
        <authorList>
            <person name="Goeker M."/>
        </authorList>
    </citation>
    <scope>NUCLEOTIDE SEQUENCE [LARGE SCALE GENOMIC DNA]</scope>
    <source>
        <strain evidence="2 3">DSM 1837</strain>
    </source>
</reference>
<evidence type="ECO:0000313" key="3">
    <source>
        <dbReference type="Proteomes" id="UP000295182"/>
    </source>
</evidence>
<sequence>MKTPRSTKNAEQGAAGQGAAIVARTGALPTQHDTVTAEVLARLLGGERLTGLDAVYEASTTRLSAVAHHLAKTHGWTIDTTEKAAGCNDGRVAWVVEYHLHPEAIAQAMQDGAGAWCTEVRKARLERRKKAAQAERAAAQANAAHRTRHFHIDQSSLFEGPTA</sequence>
<keyword evidence="3" id="KW-1185">Reference proteome</keyword>
<dbReference type="RefSeq" id="WP_119011918.1">
    <property type="nucleotide sequence ID" value="NZ_QXNC01000002.1"/>
</dbReference>
<proteinExistence type="predicted"/>
<dbReference type="EMBL" id="SLXH01000004">
    <property type="protein sequence ID" value="TCP19552.1"/>
    <property type="molecule type" value="Genomic_DNA"/>
</dbReference>
<name>A0A4R2NEL0_9BURK</name>
<feature type="region of interest" description="Disordered" evidence="1">
    <location>
        <begin position="142"/>
        <end position="163"/>
    </location>
</feature>
<organism evidence="2 3">
    <name type="scientific">Simplicispira metamorpha</name>
    <dbReference type="NCBI Taxonomy" id="80881"/>
    <lineage>
        <taxon>Bacteria</taxon>
        <taxon>Pseudomonadati</taxon>
        <taxon>Pseudomonadota</taxon>
        <taxon>Betaproteobacteria</taxon>
        <taxon>Burkholderiales</taxon>
        <taxon>Comamonadaceae</taxon>
        <taxon>Simplicispira</taxon>
    </lineage>
</organism>
<dbReference type="Proteomes" id="UP000295182">
    <property type="component" value="Unassembled WGS sequence"/>
</dbReference>
<evidence type="ECO:0000256" key="1">
    <source>
        <dbReference type="SAM" id="MobiDB-lite"/>
    </source>
</evidence>
<comment type="caution">
    <text evidence="2">The sequence shown here is derived from an EMBL/GenBank/DDBJ whole genome shotgun (WGS) entry which is preliminary data.</text>
</comment>
<evidence type="ECO:0000313" key="2">
    <source>
        <dbReference type="EMBL" id="TCP19552.1"/>
    </source>
</evidence>
<dbReference type="OrthoDB" id="7726947at2"/>
<dbReference type="AlphaFoldDB" id="A0A4R2NEL0"/>